<dbReference type="GO" id="GO:0008483">
    <property type="term" value="F:transaminase activity"/>
    <property type="evidence" value="ECO:0007669"/>
    <property type="project" value="UniProtKB-KW"/>
</dbReference>
<dbReference type="InterPro" id="IPR050106">
    <property type="entry name" value="HistidinolP_aminotransfase"/>
</dbReference>
<gene>
    <name evidence="5" type="ORF">UFOPK3576_01523</name>
</gene>
<accession>A0A6J7HA15</accession>
<feature type="domain" description="Aminotransferase class I/classII large" evidence="4">
    <location>
        <begin position="1"/>
        <end position="122"/>
    </location>
</feature>
<dbReference type="InterPro" id="IPR015422">
    <property type="entry name" value="PyrdxlP-dep_Trfase_small"/>
</dbReference>
<name>A0A6J7HA15_9ZZZZ</name>
<dbReference type="AlphaFoldDB" id="A0A6J7HA15"/>
<dbReference type="PANTHER" id="PTHR43643:SF3">
    <property type="entry name" value="HISTIDINOL-PHOSPHATE AMINOTRANSFERASE"/>
    <property type="match status" value="1"/>
</dbReference>
<organism evidence="5">
    <name type="scientific">freshwater metagenome</name>
    <dbReference type="NCBI Taxonomy" id="449393"/>
    <lineage>
        <taxon>unclassified sequences</taxon>
        <taxon>metagenomes</taxon>
        <taxon>ecological metagenomes</taxon>
    </lineage>
</organism>
<evidence type="ECO:0000256" key="1">
    <source>
        <dbReference type="ARBA" id="ARBA00022576"/>
    </source>
</evidence>
<evidence type="ECO:0000313" key="5">
    <source>
        <dbReference type="EMBL" id="CAB4917867.1"/>
    </source>
</evidence>
<dbReference type="InterPro" id="IPR004839">
    <property type="entry name" value="Aminotransferase_I/II_large"/>
</dbReference>
<dbReference type="Gene3D" id="3.90.1150.10">
    <property type="entry name" value="Aspartate Aminotransferase, domain 1"/>
    <property type="match status" value="1"/>
</dbReference>
<keyword evidence="3" id="KW-0663">Pyridoxal phosphate</keyword>
<evidence type="ECO:0000259" key="4">
    <source>
        <dbReference type="Pfam" id="PF00155"/>
    </source>
</evidence>
<dbReference type="SUPFAM" id="SSF53383">
    <property type="entry name" value="PLP-dependent transferases"/>
    <property type="match status" value="1"/>
</dbReference>
<keyword evidence="1" id="KW-0032">Aminotransferase</keyword>
<dbReference type="InterPro" id="IPR015424">
    <property type="entry name" value="PyrdxlP-dep_Trfase"/>
</dbReference>
<dbReference type="GO" id="GO:0030170">
    <property type="term" value="F:pyridoxal phosphate binding"/>
    <property type="evidence" value="ECO:0007669"/>
    <property type="project" value="InterPro"/>
</dbReference>
<protein>
    <submittedName>
        <fullName evidence="5">Unannotated protein</fullName>
    </submittedName>
</protein>
<dbReference type="Pfam" id="PF00155">
    <property type="entry name" value="Aminotran_1_2"/>
    <property type="match status" value="1"/>
</dbReference>
<evidence type="ECO:0000256" key="3">
    <source>
        <dbReference type="ARBA" id="ARBA00022898"/>
    </source>
</evidence>
<dbReference type="EMBL" id="CAFBMO010000091">
    <property type="protein sequence ID" value="CAB4917867.1"/>
    <property type="molecule type" value="Genomic_DNA"/>
</dbReference>
<keyword evidence="2" id="KW-0808">Transferase</keyword>
<sequence length="131" mass="13772">MGFCIAHEAVADALRKVQIPFGVSSIAQAAGVASLDPVVEAEAFARCELLVGERNRVLAGLRTAGFAPSESEANFIWLRLGERTADFAVACEAVGLAVRPFVGEGVRVSIGLPEANDRFLATAVTWLGSRA</sequence>
<evidence type="ECO:0000256" key="2">
    <source>
        <dbReference type="ARBA" id="ARBA00022679"/>
    </source>
</evidence>
<reference evidence="5" key="1">
    <citation type="submission" date="2020-05" db="EMBL/GenBank/DDBJ databases">
        <authorList>
            <person name="Chiriac C."/>
            <person name="Salcher M."/>
            <person name="Ghai R."/>
            <person name="Kavagutti S V."/>
        </authorList>
    </citation>
    <scope>NUCLEOTIDE SEQUENCE</scope>
</reference>
<proteinExistence type="predicted"/>
<dbReference type="PANTHER" id="PTHR43643">
    <property type="entry name" value="HISTIDINOL-PHOSPHATE AMINOTRANSFERASE 2"/>
    <property type="match status" value="1"/>
</dbReference>